<feature type="compositionally biased region" description="Polar residues" evidence="1">
    <location>
        <begin position="67"/>
        <end position="77"/>
    </location>
</feature>
<evidence type="ECO:0000313" key="2">
    <source>
        <dbReference type="EMBL" id="GIQ62275.1"/>
    </source>
</evidence>
<evidence type="ECO:0000256" key="1">
    <source>
        <dbReference type="SAM" id="MobiDB-lite"/>
    </source>
</evidence>
<feature type="region of interest" description="Disordered" evidence="1">
    <location>
        <begin position="64"/>
        <end position="85"/>
    </location>
</feature>
<reference evidence="2 3" key="1">
    <citation type="submission" date="2021-04" db="EMBL/GenBank/DDBJ databases">
        <title>Draft genome sequence of Paenibacillus cisolokensis, LC2-13A.</title>
        <authorList>
            <person name="Uke A."/>
            <person name="Chhe C."/>
            <person name="Baramee S."/>
            <person name="Kosugi A."/>
        </authorList>
    </citation>
    <scope>NUCLEOTIDE SEQUENCE [LARGE SCALE GENOMIC DNA]</scope>
    <source>
        <strain evidence="2 3">LC2-13A</strain>
    </source>
</reference>
<dbReference type="EMBL" id="BOVJ01000024">
    <property type="protein sequence ID" value="GIQ62275.1"/>
    <property type="molecule type" value="Genomic_DNA"/>
</dbReference>
<name>A0ABQ4N275_9BACL</name>
<proteinExistence type="predicted"/>
<evidence type="ECO:0000313" key="3">
    <source>
        <dbReference type="Proteomes" id="UP000680304"/>
    </source>
</evidence>
<dbReference type="InterPro" id="IPR029039">
    <property type="entry name" value="Flavoprotein-like_sf"/>
</dbReference>
<gene>
    <name evidence="2" type="ORF">PACILC2_08430</name>
</gene>
<dbReference type="Gene3D" id="3.40.50.360">
    <property type="match status" value="1"/>
</dbReference>
<dbReference type="RefSeq" id="WP_213527586.1">
    <property type="nucleotide sequence ID" value="NZ_BOVJ01000024.1"/>
</dbReference>
<organism evidence="2 3">
    <name type="scientific">Paenibacillus cisolokensis</name>
    <dbReference type="NCBI Taxonomy" id="1658519"/>
    <lineage>
        <taxon>Bacteria</taxon>
        <taxon>Bacillati</taxon>
        <taxon>Bacillota</taxon>
        <taxon>Bacilli</taxon>
        <taxon>Bacillales</taxon>
        <taxon>Paenibacillaceae</taxon>
        <taxon>Paenibacillus</taxon>
    </lineage>
</organism>
<dbReference type="Proteomes" id="UP000680304">
    <property type="component" value="Unassembled WGS sequence"/>
</dbReference>
<comment type="caution">
    <text evidence="2">The sequence shown here is derived from an EMBL/GenBank/DDBJ whole genome shotgun (WGS) entry which is preliminary data.</text>
</comment>
<sequence>MRALNDCERPGYPDNAIYAAGDNPYGTSATVNNDGTFAGKVLDAAKHQARRTIQIAEWVKKGRSESFSKYNSSQNTTLHKKRRNA</sequence>
<protein>
    <submittedName>
        <fullName evidence="2">Uncharacterized protein</fullName>
    </submittedName>
</protein>
<accession>A0ABQ4N275</accession>
<keyword evidence="3" id="KW-1185">Reference proteome</keyword>